<sequence>IILFLRLARGINSSSTVIFSFAICTTNGDHALSLENPSSLKVAQVFTGVGIGAGRPIYVGVIPAVQKVLTAARGATDAFSGVGRHVNCSLKKLGFKNIEVGFRCGVGLGHGFGVGPGQSSTKVLSGTPVENAQLSSENVVDLKSGSTGSSYGYSMNDERPAEEARHSPNASKETPLEKSVASRTEKVINSFLQDPLFKDTEVKLVEVAGNLLTENDILQMLLKHQLAIEELIDENLKLRQVLVEDFKVSPCRLQTKDVSRTEVYYPCSDCFKCRRRRRKAAR</sequence>
<evidence type="ECO:0000256" key="1">
    <source>
        <dbReference type="SAM" id="MobiDB-lite"/>
    </source>
</evidence>
<feature type="compositionally biased region" description="Basic and acidic residues" evidence="1">
    <location>
        <begin position="156"/>
        <end position="166"/>
    </location>
</feature>
<reference evidence="2" key="1">
    <citation type="submission" date="2021-05" db="UniProtKB">
        <authorList>
            <consortium name="EnsemblPlants"/>
        </authorList>
    </citation>
    <scope>IDENTIFICATION</scope>
    <source>
        <strain evidence="2">subsp. malaccensis</strain>
    </source>
</reference>
<evidence type="ECO:0000313" key="3">
    <source>
        <dbReference type="Proteomes" id="UP000012960"/>
    </source>
</evidence>
<dbReference type="PANTHER" id="PTHR36051">
    <property type="entry name" value="DYNAMIN"/>
    <property type="match status" value="1"/>
</dbReference>
<proteinExistence type="predicted"/>
<evidence type="ECO:0000313" key="2">
    <source>
        <dbReference type="EnsemblPlants" id="Ma02_p20160.1"/>
    </source>
</evidence>
<dbReference type="EnsemblPlants" id="Ma02_t20160.1">
    <property type="protein sequence ID" value="Ma02_p20160.1"/>
    <property type="gene ID" value="Ma02_g20160"/>
</dbReference>
<protein>
    <submittedName>
        <fullName evidence="2">Uncharacterized protein</fullName>
    </submittedName>
</protein>
<dbReference type="InParanoid" id="A0A804I4S8"/>
<organism evidence="2 3">
    <name type="scientific">Musa acuminata subsp. malaccensis</name>
    <name type="common">Wild banana</name>
    <name type="synonym">Musa malaccensis</name>
    <dbReference type="NCBI Taxonomy" id="214687"/>
    <lineage>
        <taxon>Eukaryota</taxon>
        <taxon>Viridiplantae</taxon>
        <taxon>Streptophyta</taxon>
        <taxon>Embryophyta</taxon>
        <taxon>Tracheophyta</taxon>
        <taxon>Spermatophyta</taxon>
        <taxon>Magnoliopsida</taxon>
        <taxon>Liliopsida</taxon>
        <taxon>Zingiberales</taxon>
        <taxon>Musaceae</taxon>
        <taxon>Musa</taxon>
    </lineage>
</organism>
<accession>A0A804I4S8</accession>
<dbReference type="OMA" id="NTEYSSR"/>
<feature type="region of interest" description="Disordered" evidence="1">
    <location>
        <begin position="135"/>
        <end position="181"/>
    </location>
</feature>
<dbReference type="Gramene" id="Ma02_t20160.1">
    <property type="protein sequence ID" value="Ma02_p20160.1"/>
    <property type="gene ID" value="Ma02_g20160"/>
</dbReference>
<dbReference type="Proteomes" id="UP000012960">
    <property type="component" value="Unplaced"/>
</dbReference>
<feature type="compositionally biased region" description="Low complexity" evidence="1">
    <location>
        <begin position="144"/>
        <end position="154"/>
    </location>
</feature>
<dbReference type="FunCoup" id="A0A804I4S8">
    <property type="interactions" value="2511"/>
</dbReference>
<name>A0A804I4S8_MUSAM</name>
<dbReference type="PANTHER" id="PTHR36051:SF2">
    <property type="entry name" value="DYNAMIN"/>
    <property type="match status" value="1"/>
</dbReference>
<dbReference type="AlphaFoldDB" id="A0A804I4S8"/>
<keyword evidence="3" id="KW-1185">Reference proteome</keyword>